<name>A0A8X7TBC0_CANPA</name>
<evidence type="ECO:0000256" key="2">
    <source>
        <dbReference type="ARBA" id="ARBA00004286"/>
    </source>
</evidence>
<dbReference type="Gene3D" id="3.40.50.300">
    <property type="entry name" value="P-loop containing nucleotide triphosphate hydrolases"/>
    <property type="match status" value="2"/>
</dbReference>
<evidence type="ECO:0000256" key="5">
    <source>
        <dbReference type="ARBA" id="ARBA00022618"/>
    </source>
</evidence>
<evidence type="ECO:0000256" key="3">
    <source>
        <dbReference type="ARBA" id="ARBA00005597"/>
    </source>
</evidence>
<evidence type="ECO:0000259" key="12">
    <source>
        <dbReference type="SMART" id="SM00968"/>
    </source>
</evidence>
<dbReference type="GO" id="GO:0016887">
    <property type="term" value="F:ATP hydrolysis activity"/>
    <property type="evidence" value="ECO:0007669"/>
    <property type="project" value="InterPro"/>
</dbReference>
<dbReference type="SUPFAM" id="SSF52540">
    <property type="entry name" value="P-loop containing nucleoside triphosphate hydrolases"/>
    <property type="match status" value="1"/>
</dbReference>
<dbReference type="GO" id="GO:0042802">
    <property type="term" value="F:identical protein binding"/>
    <property type="evidence" value="ECO:0007669"/>
    <property type="project" value="EnsemblFungi"/>
</dbReference>
<evidence type="ECO:0000256" key="1">
    <source>
        <dbReference type="ARBA" id="ARBA00004123"/>
    </source>
</evidence>
<dbReference type="GO" id="GO:0005524">
    <property type="term" value="F:ATP binding"/>
    <property type="evidence" value="ECO:0007669"/>
    <property type="project" value="InterPro"/>
</dbReference>
<evidence type="ECO:0000256" key="8">
    <source>
        <dbReference type="ARBA" id="ARBA00023242"/>
    </source>
</evidence>
<dbReference type="InterPro" id="IPR024704">
    <property type="entry name" value="SMC"/>
</dbReference>
<dbReference type="InterPro" id="IPR010935">
    <property type="entry name" value="SMC_hinge"/>
</dbReference>
<accession>A0A8X7TBC0</accession>
<evidence type="ECO:0000313" key="14">
    <source>
        <dbReference type="Proteomes" id="UP000590412"/>
    </source>
</evidence>
<dbReference type="GO" id="GO:0030892">
    <property type="term" value="C:mitotic cohesin complex"/>
    <property type="evidence" value="ECO:0007669"/>
    <property type="project" value="EnsemblFungi"/>
</dbReference>
<dbReference type="GO" id="GO:0006302">
    <property type="term" value="P:double-strand break repair"/>
    <property type="evidence" value="ECO:0007669"/>
    <property type="project" value="EnsemblFungi"/>
</dbReference>
<dbReference type="EMBL" id="JABWAB010000004">
    <property type="protein sequence ID" value="KAF6052964.1"/>
    <property type="molecule type" value="Genomic_DNA"/>
</dbReference>
<dbReference type="GO" id="GO:0003680">
    <property type="term" value="F:minor groove of adenine-thymine-rich DNA binding"/>
    <property type="evidence" value="ECO:0007669"/>
    <property type="project" value="EnsemblFungi"/>
</dbReference>
<dbReference type="Gene3D" id="3.30.70.1620">
    <property type="match status" value="1"/>
</dbReference>
<dbReference type="PANTHER" id="PTHR18937:SF12">
    <property type="entry name" value="STRUCTURAL MAINTENANCE OF CHROMOSOMES PROTEIN"/>
    <property type="match status" value="1"/>
</dbReference>
<evidence type="ECO:0000256" key="10">
    <source>
        <dbReference type="PIRNR" id="PIRNR005719"/>
    </source>
</evidence>
<feature type="coiled-coil region" evidence="11">
    <location>
        <begin position="850"/>
        <end position="940"/>
    </location>
</feature>
<dbReference type="InterPro" id="IPR028468">
    <property type="entry name" value="Smc1_ABC"/>
</dbReference>
<dbReference type="AlphaFoldDB" id="A0A8X7TBC0"/>
<keyword evidence="5" id="KW-0132">Cell division</keyword>
<keyword evidence="7 11" id="KW-0175">Coiled coil</keyword>
<feature type="coiled-coil region" evidence="11">
    <location>
        <begin position="422"/>
        <end position="485"/>
    </location>
</feature>
<dbReference type="InterPro" id="IPR036277">
    <property type="entry name" value="SMC_hinge_sf"/>
</dbReference>
<dbReference type="Gene3D" id="1.10.287.1490">
    <property type="match status" value="1"/>
</dbReference>
<dbReference type="Pfam" id="PF06470">
    <property type="entry name" value="SMC_hinge"/>
    <property type="match status" value="1"/>
</dbReference>
<keyword evidence="9" id="KW-0131">Cell cycle</keyword>
<comment type="similarity">
    <text evidence="3">Belongs to the SMC family. SMC1 subfamily.</text>
</comment>
<proteinExistence type="inferred from homology"/>
<dbReference type="PANTHER" id="PTHR18937">
    <property type="entry name" value="STRUCTURAL MAINTENANCE OF CHROMOSOMES SMC FAMILY MEMBER"/>
    <property type="match status" value="1"/>
</dbReference>
<dbReference type="Pfam" id="PF02463">
    <property type="entry name" value="SMC_N"/>
    <property type="match status" value="1"/>
</dbReference>
<comment type="caution">
    <text evidence="13">The sequence shown here is derived from an EMBL/GenBank/DDBJ whole genome shotgun (WGS) entry which is preliminary data.</text>
</comment>
<dbReference type="InterPro" id="IPR027417">
    <property type="entry name" value="P-loop_NTPase"/>
</dbReference>
<evidence type="ECO:0000256" key="11">
    <source>
        <dbReference type="SAM" id="Coils"/>
    </source>
</evidence>
<evidence type="ECO:0000313" key="13">
    <source>
        <dbReference type="EMBL" id="KAF6052964.1"/>
    </source>
</evidence>
<evidence type="ECO:0000256" key="9">
    <source>
        <dbReference type="ARBA" id="ARBA00023306"/>
    </source>
</evidence>
<keyword evidence="6" id="KW-0498">Mitosis</keyword>
<dbReference type="GO" id="GO:0000070">
    <property type="term" value="P:mitotic sister chromatid segregation"/>
    <property type="evidence" value="ECO:0007669"/>
    <property type="project" value="EnsemblFungi"/>
</dbReference>
<dbReference type="SUPFAM" id="SSF75553">
    <property type="entry name" value="Smc hinge domain"/>
    <property type="match status" value="1"/>
</dbReference>
<dbReference type="GO" id="GO:0003690">
    <property type="term" value="F:double-stranded DNA binding"/>
    <property type="evidence" value="ECO:0007669"/>
    <property type="project" value="EnsemblFungi"/>
</dbReference>
<feature type="coiled-coil region" evidence="11">
    <location>
        <begin position="741"/>
        <end position="796"/>
    </location>
</feature>
<dbReference type="Gene3D" id="1.20.1060.20">
    <property type="match status" value="1"/>
</dbReference>
<sequence length="1245" mass="142345">MGKLVGLELNNFKSYRGKTNIGFGSSNFVSIIGPNGSGKSNMMDAISFVLGLNSSQLRSRQLKDLIYRGRRDTLGEDLNDSTLEFEQDPRSAYVIAIYEKDDGEIMRLKRSILASGSTEYQINDQSVTRLNYAAVLKQENILVKARNFLVFQGDVEQIASQNPNDLSAMIEHISGSNEYFEEYERLKEEKDRAREVTNEVFSRKRTLNSESKQYKEQASEQRQFEKSLILRNDLVKKLNLYQLYHNENKHHQLKKEIKSKSDHLKEMKSEVSKKENAYKALTSEYSKVALELKSYSKQIEQAGQKVESTKRGLIPIESSKASLSSKIKSSENKVSDLEVDVASQKTQIKTIEKQLNDSKKLFKEFEEQVRASIAASSNLNIPEEGQQEYEKLRAEYLAASGSELEEQISVLMHEKDSLAIKEKSLANQKSNAESRMQELQSSINLELKSKLNDLENEINQVLNKKEEMNAARNELIKRKDLFNQEELKLNTELKDVLLKLEDLSSQQRESNKQKNLRENISTLKRLLPAGSIKGLVHELVWPTEQKYEFALSTILGRNSDAIIVETAAVAYKCIDLLKERRAGVATFIPLDSVEFEPVNLSYLRSIHDSAVPGMDIVEYEDRSLGPAVEYIVGNALVADDINVARSLRWNSSKKFENKIVTLQGSVIHKSGQMTGGQQARKSSANISWDKQVWIKMNERKEVLLSRVLKLQETRPKELEINLLAEEISSLDDRLPVFKNQKSSLERAINDKGSEMDFLKKQCENFDESLAKMRKDFEAIDKKIAKLQKEIKKKKSIIYKSFCEKWNIKDGIDKYEELHGAALRTRAKERALFLKSISVLQSKLDFDTGRCEETESRKNTVKNQVVDLKEELEHVLEEKKRLHEELDSAQAEYEILKKEQSKIEQRLETKLRSSKIVENDLAEKSQEATNLAKEIIEQEETLLKVDSVRVNIMKNCKIQNIILPLEAGDLDSISMGEDSDEALDEIYKIEVDYEMLDQKYKNTFSPKLEAELEVMLQNTIENLEKLAPNVKAMERFKEVENKLRGYDKDYTVARQNERKAADKFREISEKRYDKFMEAFNHISGCIDATYKELTKSRLSPMGGSAFLILEDEDSPYLSGVKYHAMPPMKRFQDMELLSGGEKTMAALALLFAVHSFQPAPFFVLDEIDAALDNSNVAKIGNYIKNHAGPNFQFIVISLKNNLYEKSDALVGIYREQRENSSKTVTLDLSEYPDEDIPLQSNQAVAV</sequence>
<feature type="domain" description="SMC hinge" evidence="12">
    <location>
        <begin position="530"/>
        <end position="648"/>
    </location>
</feature>
<evidence type="ECO:0000256" key="4">
    <source>
        <dbReference type="ARBA" id="ARBA00022454"/>
    </source>
</evidence>
<evidence type="ECO:0000256" key="7">
    <source>
        <dbReference type="ARBA" id="ARBA00023054"/>
    </source>
</evidence>
<feature type="coiled-coil region" evidence="11">
    <location>
        <begin position="320"/>
        <end position="368"/>
    </location>
</feature>
<organism evidence="13 14">
    <name type="scientific">Candida parapsilosis</name>
    <name type="common">Yeast</name>
    <dbReference type="NCBI Taxonomy" id="5480"/>
    <lineage>
        <taxon>Eukaryota</taxon>
        <taxon>Fungi</taxon>
        <taxon>Dikarya</taxon>
        <taxon>Ascomycota</taxon>
        <taxon>Saccharomycotina</taxon>
        <taxon>Pichiomycetes</taxon>
        <taxon>Debaryomycetaceae</taxon>
        <taxon>Candida/Lodderomyces clade</taxon>
        <taxon>Candida</taxon>
    </lineage>
</organism>
<gene>
    <name evidence="13" type="ORF">FOB60_003220</name>
</gene>
<feature type="coiled-coil region" evidence="11">
    <location>
        <begin position="250"/>
        <end position="284"/>
    </location>
</feature>
<keyword evidence="8 10" id="KW-0539">Nucleus</keyword>
<reference evidence="13" key="1">
    <citation type="submission" date="2020-03" db="EMBL/GenBank/DDBJ databases">
        <title>FDA dAtabase for Regulatory Grade micrObial Sequences (FDA-ARGOS): Supporting development and validation of Infectious Disease Dx tests.</title>
        <authorList>
            <person name="Campos J."/>
            <person name="Goldberg B."/>
            <person name="Tallon L."/>
            <person name="Sadzewicz L."/>
            <person name="Vavikolanu K."/>
            <person name="Mehta A."/>
            <person name="Aluvathingal J."/>
            <person name="Nadendla S."/>
            <person name="Nandy P."/>
            <person name="Geyer C."/>
            <person name="Yan Y."/>
            <person name="Sichtig H."/>
        </authorList>
    </citation>
    <scope>NUCLEOTIDE SEQUENCE [LARGE SCALE GENOMIC DNA]</scope>
    <source>
        <strain evidence="13">FDAARGOS_652</strain>
    </source>
</reference>
<dbReference type="GO" id="GO:0007064">
    <property type="term" value="P:mitotic sister chromatid cohesion"/>
    <property type="evidence" value="ECO:0007669"/>
    <property type="project" value="EnsemblFungi"/>
</dbReference>
<dbReference type="GO" id="GO:0051301">
    <property type="term" value="P:cell division"/>
    <property type="evidence" value="ECO:0007669"/>
    <property type="project" value="UniProtKB-KW"/>
</dbReference>
<protein>
    <recommendedName>
        <fullName evidence="10">Structural maintenance of chromosomes protein</fullName>
    </recommendedName>
</protein>
<keyword evidence="4" id="KW-0158">Chromosome</keyword>
<dbReference type="GO" id="GO:0005634">
    <property type="term" value="C:nucleus"/>
    <property type="evidence" value="ECO:0007669"/>
    <property type="project" value="UniProtKB-SubCell"/>
</dbReference>
<dbReference type="CDD" id="cd03275">
    <property type="entry name" value="ABC_SMC1_euk"/>
    <property type="match status" value="2"/>
</dbReference>
<dbReference type="Proteomes" id="UP000590412">
    <property type="component" value="Unassembled WGS sequence"/>
</dbReference>
<comment type="subcellular location">
    <subcellularLocation>
        <location evidence="2">Chromosome</location>
    </subcellularLocation>
    <subcellularLocation>
        <location evidence="1 10">Nucleus</location>
    </subcellularLocation>
</comment>
<dbReference type="SMART" id="SM00968">
    <property type="entry name" value="SMC_hinge"/>
    <property type="match status" value="1"/>
</dbReference>
<dbReference type="PIRSF" id="PIRSF005719">
    <property type="entry name" value="SMC"/>
    <property type="match status" value="1"/>
</dbReference>
<evidence type="ECO:0000256" key="6">
    <source>
        <dbReference type="ARBA" id="ARBA00022776"/>
    </source>
</evidence>
<dbReference type="InterPro" id="IPR003395">
    <property type="entry name" value="RecF/RecN/SMC_N"/>
</dbReference>